<dbReference type="AlphaFoldDB" id="A0A6L6X3X4"/>
<evidence type="ECO:0000313" key="4">
    <source>
        <dbReference type="Proteomes" id="UP000483802"/>
    </source>
</evidence>
<feature type="region of interest" description="Disordered" evidence="1">
    <location>
        <begin position="1"/>
        <end position="62"/>
    </location>
</feature>
<dbReference type="SUPFAM" id="SSF51556">
    <property type="entry name" value="Metallo-dependent hydrolases"/>
    <property type="match status" value="1"/>
</dbReference>
<comment type="caution">
    <text evidence="3">The sequence shown here is derived from an EMBL/GenBank/DDBJ whole genome shotgun (WGS) entry which is preliminary data.</text>
</comment>
<gene>
    <name evidence="3" type="ORF">GPA10_28090</name>
</gene>
<dbReference type="InterPro" id="IPR006680">
    <property type="entry name" value="Amidohydro-rel"/>
</dbReference>
<evidence type="ECO:0000259" key="2">
    <source>
        <dbReference type="Pfam" id="PF04909"/>
    </source>
</evidence>
<dbReference type="GO" id="GO:0016787">
    <property type="term" value="F:hydrolase activity"/>
    <property type="evidence" value="ECO:0007669"/>
    <property type="project" value="UniProtKB-KW"/>
</dbReference>
<name>A0A6L6X3X4_9ACTN</name>
<feature type="compositionally biased region" description="Pro residues" evidence="1">
    <location>
        <begin position="1"/>
        <end position="12"/>
    </location>
</feature>
<keyword evidence="4" id="KW-1185">Reference proteome</keyword>
<dbReference type="Gene3D" id="3.20.20.140">
    <property type="entry name" value="Metal-dependent hydrolases"/>
    <property type="match status" value="1"/>
</dbReference>
<dbReference type="Pfam" id="PF04909">
    <property type="entry name" value="Amidohydro_2"/>
    <property type="match status" value="1"/>
</dbReference>
<accession>A0A6L6X3X4</accession>
<proteinExistence type="predicted"/>
<dbReference type="Proteomes" id="UP000483802">
    <property type="component" value="Unassembled WGS sequence"/>
</dbReference>
<evidence type="ECO:0000256" key="1">
    <source>
        <dbReference type="SAM" id="MobiDB-lite"/>
    </source>
</evidence>
<dbReference type="InterPro" id="IPR032466">
    <property type="entry name" value="Metal_Hydrolase"/>
</dbReference>
<dbReference type="EMBL" id="WPNZ01000017">
    <property type="protein sequence ID" value="MVO88518.1"/>
    <property type="molecule type" value="Genomic_DNA"/>
</dbReference>
<protein>
    <submittedName>
        <fullName evidence="3">Amidohydrolase family protein</fullName>
    </submittedName>
</protein>
<feature type="domain" description="Amidohydrolase-related" evidence="2">
    <location>
        <begin position="82"/>
        <end position="313"/>
    </location>
</feature>
<sequence length="317" mass="33242">MAAGPGPDPPGPARRLARHGAARELVRGPRPGQRPRCQTLRHRRAHRPDRAGHAVTPAAGARGRLPLPGPLFDFRVRLRPAPASAEDLAAGLAAYGIRRAVVTPGGTAPLEQISRQFLRGGGIREDADNQAVLKACAGLGGALVPCYFANPHHPRAYAEQARDYAAVEISPAVHGVPLADPRTAALVATAAAVGHSVYTVCQPLPGSGVADLVRLAAGFPSVPFVMGHCGIGNIDVYGIRLVRESPNIWIETTGGYTVTLRAALAHLGAGRILFGSEHPLQSPGAELAKLAALGLDPTTWARITWENAHRILGEDIP</sequence>
<keyword evidence="3" id="KW-0378">Hydrolase</keyword>
<organism evidence="3 4">
    <name type="scientific">Streptomyces typhae</name>
    <dbReference type="NCBI Taxonomy" id="2681492"/>
    <lineage>
        <taxon>Bacteria</taxon>
        <taxon>Bacillati</taxon>
        <taxon>Actinomycetota</taxon>
        <taxon>Actinomycetes</taxon>
        <taxon>Kitasatosporales</taxon>
        <taxon>Streptomycetaceae</taxon>
        <taxon>Streptomyces</taxon>
    </lineage>
</organism>
<evidence type="ECO:0000313" key="3">
    <source>
        <dbReference type="EMBL" id="MVO88518.1"/>
    </source>
</evidence>
<reference evidence="3 4" key="1">
    <citation type="submission" date="2019-11" db="EMBL/GenBank/DDBJ databases">
        <title>Streptomyces typhae sp. nov., a novel endophytic actinomycete isolated from the root of cattail pollen (Typha angustifolia L.).</title>
        <authorList>
            <person name="Peng C."/>
        </authorList>
    </citation>
    <scope>NUCLEOTIDE SEQUENCE [LARGE SCALE GENOMIC DNA]</scope>
    <source>
        <strain evidence="4">p1417</strain>
    </source>
</reference>